<evidence type="ECO:0000259" key="4">
    <source>
        <dbReference type="SMART" id="SM00743"/>
    </source>
</evidence>
<dbReference type="EMBL" id="OZ075117">
    <property type="protein sequence ID" value="CAL5077842.1"/>
    <property type="molecule type" value="Genomic_DNA"/>
</dbReference>
<evidence type="ECO:0000313" key="6">
    <source>
        <dbReference type="Proteomes" id="UP001497457"/>
    </source>
</evidence>
<reference evidence="5 6" key="2">
    <citation type="submission" date="2024-10" db="EMBL/GenBank/DDBJ databases">
        <authorList>
            <person name="Ryan C."/>
        </authorList>
    </citation>
    <scope>NUCLEOTIDE SEQUENCE [LARGE SCALE GENOMIC DNA]</scope>
</reference>
<dbReference type="Proteomes" id="UP001497457">
    <property type="component" value="Chromosome 7b"/>
</dbReference>
<evidence type="ECO:0000256" key="2">
    <source>
        <dbReference type="ARBA" id="ARBA00022604"/>
    </source>
</evidence>
<evidence type="ECO:0000256" key="1">
    <source>
        <dbReference type="ARBA" id="ARBA00022448"/>
    </source>
</evidence>
<dbReference type="PANTHER" id="PTHR31917:SF147">
    <property type="entry name" value="AGENET DOMAIN-CONTAINING PROTEIN"/>
    <property type="match status" value="1"/>
</dbReference>
<dbReference type="CDD" id="cd20406">
    <property type="entry name" value="Tudor_Agenet_AtDUF_rpt2_4"/>
    <property type="match status" value="1"/>
</dbReference>
<feature type="region of interest" description="Disordered" evidence="3">
    <location>
        <begin position="70"/>
        <end position="108"/>
    </location>
</feature>
<feature type="domain" description="Agenet" evidence="4">
    <location>
        <begin position="107"/>
        <end position="174"/>
    </location>
</feature>
<name>A0ABC9FP35_9POAL</name>
<dbReference type="Pfam" id="PF05641">
    <property type="entry name" value="Agenet"/>
    <property type="match status" value="2"/>
</dbReference>
<sequence length="1041" mass="114154">MVRQRQRKRSRPLAELLCAPPPALQFPIGAPVEVRGRSSTDGSEYFREATVVGHHQPSALGHVVVVALSSRSRGGGGGSPPRGEHELLDAPLGDVRPRPPPALPPREELAPHDMVEAFYDGGWRAGVVVRAAAVPTPADAERPPRRVYQVCFPSSREVLEFEETALRPHRLFRDGRWVMAADEAESGTPLFRDGSQVEVGRCAKIFGKCWSPAIVVKAIGATSFFVQYRDVREDGEQATEILDSQYIRPAPNISHRDSRFRFTPSSHVEVFHEGSWWTGSIVEINESTNKYVVKIKSEEADMDAVECGDLLTVDRTQLRPKLNWDCGKWVRSLTEKPANRGPQLTPCKRSISAALPSCSDSVELTASGLCNDTEEIRDEPVCHLNESHLTAPSLTSVEGFHNLKYDPKLCLSGHLELSSSQMISMPPVSVPQTRQLQAPLFGAFGQLRPLLQGPVSGMQSHAIDSGRIVGSEKEFIDQGKQTNDKGSYLMTGSERNINSESSSGADVSCKRLKESVSPQAPVLLGESPKIMYKRKRKADKKIEKASKLAATSEECSQGISVFLRESSVADEIIPSSRVPIQAGKFHQEDYVGAAQHGATIVSVLIENSELSATSTLDNPGEEDVCPSDSSIQCGNKEANADESAIIMEQGTREEFCQRSSAMDDDANVHLLVSGESCEDIGDKDNMEAMAECVGSCVVPTEKTSSMGSVAPNLLPSSENCVDNKKDGMGMTDHQENTCNMPESTGAITDGLLQQDSSAVMVKFAAEGSESIKNSEITLLSSIGVSNTAEAEQGDTLIDPKDSEHTPMSKYVPSRAQGSCLPLLQSSLDFHKNIMTDPPTESLAIKNLPFMKTSVMWEHLEEMEVFRNVPQQPDFHKFQQHIPELREGMALGSMISFANLAQSIRSLSIDDQDALFNEKMEGLSLLEADGFNVRHLRLRLETLRRIRNGRAELQGAVKDVKKKISHKEADCRHRDPQISVLNMTVRQLELQAYLFRSIMQSAISQNMNDASEIVRLKTEAGTLEQSYLSAEQSFSCAAAAPW</sequence>
<dbReference type="InterPro" id="IPR014002">
    <property type="entry name" value="Agenet_dom_plant"/>
</dbReference>
<dbReference type="SMART" id="SM00743">
    <property type="entry name" value="Agenet"/>
    <property type="match status" value="3"/>
</dbReference>
<feature type="compositionally biased region" description="Polar residues" evidence="3">
    <location>
        <begin position="493"/>
        <end position="505"/>
    </location>
</feature>
<dbReference type="PANTHER" id="PTHR31917">
    <property type="entry name" value="AGENET DOMAIN-CONTAINING PROTEIN-RELATED"/>
    <property type="match status" value="1"/>
</dbReference>
<gene>
    <name evidence="5" type="ORF">URODEC1_LOCUS106839</name>
</gene>
<evidence type="ECO:0000256" key="3">
    <source>
        <dbReference type="SAM" id="MobiDB-lite"/>
    </source>
</evidence>
<proteinExistence type="predicted"/>
<protein>
    <recommendedName>
        <fullName evidence="4">Agenet domain-containing protein</fullName>
    </recommendedName>
</protein>
<dbReference type="InterPro" id="IPR008395">
    <property type="entry name" value="Agenet-like_dom"/>
</dbReference>
<accession>A0ABC9FP35</accession>
<feature type="domain" description="Agenet" evidence="4">
    <location>
        <begin position="189"/>
        <end position="255"/>
    </location>
</feature>
<dbReference type="InterPro" id="IPR007930">
    <property type="entry name" value="DUF724"/>
</dbReference>
<dbReference type="AlphaFoldDB" id="A0ABC9FP35"/>
<dbReference type="Pfam" id="PF05266">
    <property type="entry name" value="DUF724"/>
    <property type="match status" value="1"/>
</dbReference>
<reference evidence="6" key="1">
    <citation type="submission" date="2024-06" db="EMBL/GenBank/DDBJ databases">
        <authorList>
            <person name="Ryan C."/>
        </authorList>
    </citation>
    <scope>NUCLEOTIDE SEQUENCE [LARGE SCALE GENOMIC DNA]</scope>
</reference>
<feature type="region of interest" description="Disordered" evidence="3">
    <location>
        <begin position="479"/>
        <end position="510"/>
    </location>
</feature>
<keyword evidence="1" id="KW-0813">Transport</keyword>
<feature type="domain" description="Agenet" evidence="4">
    <location>
        <begin position="260"/>
        <end position="326"/>
    </location>
</feature>
<evidence type="ECO:0000313" key="5">
    <source>
        <dbReference type="EMBL" id="CAL5077842.1"/>
    </source>
</evidence>
<keyword evidence="6" id="KW-1185">Reference proteome</keyword>
<organism evidence="5 6">
    <name type="scientific">Urochloa decumbens</name>
    <dbReference type="NCBI Taxonomy" id="240449"/>
    <lineage>
        <taxon>Eukaryota</taxon>
        <taxon>Viridiplantae</taxon>
        <taxon>Streptophyta</taxon>
        <taxon>Embryophyta</taxon>
        <taxon>Tracheophyta</taxon>
        <taxon>Spermatophyta</taxon>
        <taxon>Magnoliopsida</taxon>
        <taxon>Liliopsida</taxon>
        <taxon>Poales</taxon>
        <taxon>Poaceae</taxon>
        <taxon>PACMAD clade</taxon>
        <taxon>Panicoideae</taxon>
        <taxon>Panicodae</taxon>
        <taxon>Paniceae</taxon>
        <taxon>Melinidinae</taxon>
        <taxon>Urochloa</taxon>
    </lineage>
</organism>
<keyword evidence="2" id="KW-0341">Growth regulation</keyword>